<proteinExistence type="predicted"/>
<dbReference type="PANTHER" id="PTHR21724">
    <property type="entry name" value="SHKT DOMAIN-CONTAINING PROTEIN"/>
    <property type="match status" value="1"/>
</dbReference>
<dbReference type="PROSITE" id="PS51670">
    <property type="entry name" value="SHKT"/>
    <property type="match status" value="1"/>
</dbReference>
<evidence type="ECO:0000259" key="2">
    <source>
        <dbReference type="PROSITE" id="PS51670"/>
    </source>
</evidence>
<feature type="domain" description="ShKT" evidence="2">
    <location>
        <begin position="98"/>
        <end position="132"/>
    </location>
</feature>
<dbReference type="Proteomes" id="UP000783686">
    <property type="component" value="Unassembled WGS sequence"/>
</dbReference>
<dbReference type="InterPro" id="IPR003582">
    <property type="entry name" value="ShKT_dom"/>
</dbReference>
<evidence type="ECO:0000256" key="1">
    <source>
        <dbReference type="PROSITE-ProRule" id="PRU01005"/>
    </source>
</evidence>
<keyword evidence="1" id="KW-1015">Disulfide bond</keyword>
<comment type="caution">
    <text evidence="3">The sequence shown here is derived from an EMBL/GenBank/DDBJ whole genome shotgun (WGS) entry which is preliminary data.</text>
</comment>
<dbReference type="EMBL" id="CAJFCW020000005">
    <property type="protein sequence ID" value="CAG9118109.1"/>
    <property type="molecule type" value="Genomic_DNA"/>
</dbReference>
<dbReference type="EMBL" id="CAJFDH010000005">
    <property type="protein sequence ID" value="CAD5223520.1"/>
    <property type="molecule type" value="Genomic_DNA"/>
</dbReference>
<dbReference type="AlphaFoldDB" id="A0A811L5K6"/>
<reference evidence="3" key="1">
    <citation type="submission" date="2020-09" db="EMBL/GenBank/DDBJ databases">
        <authorList>
            <person name="Kikuchi T."/>
        </authorList>
    </citation>
    <scope>NUCLEOTIDE SEQUENCE</scope>
    <source>
        <strain evidence="3">SH1</strain>
    </source>
</reference>
<dbReference type="Proteomes" id="UP000614601">
    <property type="component" value="Unassembled WGS sequence"/>
</dbReference>
<evidence type="ECO:0000313" key="4">
    <source>
        <dbReference type="Proteomes" id="UP000614601"/>
    </source>
</evidence>
<protein>
    <recommendedName>
        <fullName evidence="2">ShKT domain-containing protein</fullName>
    </recommendedName>
</protein>
<accession>A0A811L5K6</accession>
<gene>
    <name evidence="3" type="ORF">BOKJ2_LOCUS10290</name>
</gene>
<dbReference type="PANTHER" id="PTHR21724:SF109">
    <property type="entry name" value="SHKT DOMAIN-CONTAINING PROTEIN"/>
    <property type="match status" value="1"/>
</dbReference>
<sequence length="132" mass="14920">MQCINGECCDDPFNVTLPNIVTTDRSTSSLTVDYNRSGVKPTSEKPFMTCGDTSSSCRVMMHLCVNAVYEVMMERHCTRTCNKCSLKPRTPKLRSRHCRDLGSNCPRLQPYCQSTAYSAMLRTYCPKTCHLC</sequence>
<dbReference type="Gene3D" id="1.10.10.1870">
    <property type="entry name" value="ShTK domain-like"/>
    <property type="match status" value="1"/>
</dbReference>
<organism evidence="3 4">
    <name type="scientific">Bursaphelenchus okinawaensis</name>
    <dbReference type="NCBI Taxonomy" id="465554"/>
    <lineage>
        <taxon>Eukaryota</taxon>
        <taxon>Metazoa</taxon>
        <taxon>Ecdysozoa</taxon>
        <taxon>Nematoda</taxon>
        <taxon>Chromadorea</taxon>
        <taxon>Rhabditida</taxon>
        <taxon>Tylenchina</taxon>
        <taxon>Tylenchomorpha</taxon>
        <taxon>Aphelenchoidea</taxon>
        <taxon>Aphelenchoididae</taxon>
        <taxon>Bursaphelenchus</taxon>
    </lineage>
</organism>
<dbReference type="Gene3D" id="1.10.10.1940">
    <property type="match status" value="1"/>
</dbReference>
<dbReference type="Pfam" id="PF01549">
    <property type="entry name" value="ShK"/>
    <property type="match status" value="2"/>
</dbReference>
<dbReference type="OrthoDB" id="5868598at2759"/>
<name>A0A811L5K6_9BILA</name>
<dbReference type="SMART" id="SM00254">
    <property type="entry name" value="ShKT"/>
    <property type="match status" value="2"/>
</dbReference>
<evidence type="ECO:0000313" key="3">
    <source>
        <dbReference type="EMBL" id="CAD5223520.1"/>
    </source>
</evidence>
<keyword evidence="4" id="KW-1185">Reference proteome</keyword>
<comment type="caution">
    <text evidence="1">Lacks conserved residue(s) required for the propagation of feature annotation.</text>
</comment>
<feature type="disulfide bond" evidence="1">
    <location>
        <begin position="98"/>
        <end position="132"/>
    </location>
</feature>